<protein>
    <submittedName>
        <fullName evidence="2">Uncharacterized protein</fullName>
    </submittedName>
</protein>
<sequence length="57" mass="6207">MVTFLLILGGLIAFNFILLKFSIQSVDGEKRKTKKVQSTVANSKINKVKTTGIPKAA</sequence>
<reference evidence="3" key="1">
    <citation type="journal article" date="2019" name="Int. J. Syst. Evol. Microbiol.">
        <title>The Global Catalogue of Microorganisms (GCM) 10K type strain sequencing project: providing services to taxonomists for standard genome sequencing and annotation.</title>
        <authorList>
            <consortium name="The Broad Institute Genomics Platform"/>
            <consortium name="The Broad Institute Genome Sequencing Center for Infectious Disease"/>
            <person name="Wu L."/>
            <person name="Ma J."/>
        </authorList>
    </citation>
    <scope>NUCLEOTIDE SEQUENCE [LARGE SCALE GENOMIC DNA]</scope>
    <source>
        <strain evidence="3">KCTC 52274</strain>
    </source>
</reference>
<keyword evidence="1" id="KW-1133">Transmembrane helix</keyword>
<gene>
    <name evidence="2" type="ORF">ACFSR1_07285</name>
</gene>
<feature type="transmembrane region" description="Helical" evidence="1">
    <location>
        <begin position="6"/>
        <end position="23"/>
    </location>
</feature>
<keyword evidence="1" id="KW-0472">Membrane</keyword>
<evidence type="ECO:0000313" key="2">
    <source>
        <dbReference type="EMBL" id="MFD2562472.1"/>
    </source>
</evidence>
<dbReference type="RefSeq" id="WP_378291095.1">
    <property type="nucleotide sequence ID" value="NZ_JBHULE010000008.1"/>
</dbReference>
<comment type="caution">
    <text evidence="2">The sequence shown here is derived from an EMBL/GenBank/DDBJ whole genome shotgun (WGS) entry which is preliminary data.</text>
</comment>
<accession>A0ABW5LDI6</accession>
<evidence type="ECO:0000313" key="3">
    <source>
        <dbReference type="Proteomes" id="UP001597319"/>
    </source>
</evidence>
<dbReference type="Proteomes" id="UP001597319">
    <property type="component" value="Unassembled WGS sequence"/>
</dbReference>
<name>A0ABW5LDI6_9FLAO</name>
<evidence type="ECO:0000256" key="1">
    <source>
        <dbReference type="SAM" id="Phobius"/>
    </source>
</evidence>
<keyword evidence="3" id="KW-1185">Reference proteome</keyword>
<proteinExistence type="predicted"/>
<dbReference type="EMBL" id="JBHULE010000008">
    <property type="protein sequence ID" value="MFD2562472.1"/>
    <property type="molecule type" value="Genomic_DNA"/>
</dbReference>
<keyword evidence="1" id="KW-0812">Transmembrane</keyword>
<organism evidence="2 3">
    <name type="scientific">Aquimarina rubra</name>
    <dbReference type="NCBI Taxonomy" id="1920033"/>
    <lineage>
        <taxon>Bacteria</taxon>
        <taxon>Pseudomonadati</taxon>
        <taxon>Bacteroidota</taxon>
        <taxon>Flavobacteriia</taxon>
        <taxon>Flavobacteriales</taxon>
        <taxon>Flavobacteriaceae</taxon>
        <taxon>Aquimarina</taxon>
    </lineage>
</organism>